<reference evidence="4" key="1">
    <citation type="submission" date="2015-07" db="EMBL/GenBank/DDBJ databases">
        <authorList>
            <person name="Moine D."/>
            <person name="Kassam M."/>
        </authorList>
    </citation>
    <scope>NUCLEOTIDE SEQUENCE [LARGE SCALE GENOMIC DNA]</scope>
    <source>
        <strain evidence="4">NCTC 9529</strain>
    </source>
</reference>
<reference evidence="2 4" key="3">
    <citation type="journal article" date="2016" name="Genome Announc.">
        <title>Fully Closed Genome Sequences of Five Type Strains of the Genus Cronobacter and One Cronobacter sakazakii Strain.</title>
        <authorList>
            <person name="Moine D."/>
            <person name="Kassam M."/>
            <person name="Baert L."/>
            <person name="Tang Y."/>
            <person name="Barretto C."/>
            <person name="Ngom Bru C."/>
            <person name="Klijn A."/>
            <person name="Descombes P."/>
        </authorList>
    </citation>
    <scope>NUCLEOTIDE SEQUENCE [LARGE SCALE GENOMIC DNA]</scope>
    <source>
        <strain evidence="2 4">NCTC 9529</strain>
    </source>
</reference>
<dbReference type="Pfam" id="PF05565">
    <property type="entry name" value="Sipho_Gp157"/>
    <property type="match status" value="1"/>
</dbReference>
<feature type="coiled-coil region" evidence="1">
    <location>
        <begin position="46"/>
        <end position="73"/>
    </location>
</feature>
<name>A0AAC8VQ27_9ENTR</name>
<protein>
    <submittedName>
        <fullName evidence="3">Siphovirus Gp157</fullName>
    </submittedName>
</protein>
<reference evidence="4" key="2">
    <citation type="submission" date="2015-09" db="EMBL/GenBank/DDBJ databases">
        <title>Cronobacter genome sequencing and assembly.</title>
        <authorList>
            <person name="Descombes P."/>
            <person name="Baert L."/>
            <person name="Ngom-Bru C."/>
            <person name="Barretto C."/>
        </authorList>
    </citation>
    <scope>NUCLEOTIDE SEQUENCE [LARGE SCALE GENOMIC DNA]</scope>
    <source>
        <strain evidence="4">NCTC 9529</strain>
    </source>
</reference>
<dbReference type="AlphaFoldDB" id="A0AAC8VQ27"/>
<dbReference type="InterPro" id="IPR008840">
    <property type="entry name" value="Sipho_Gp157"/>
</dbReference>
<organism evidence="2 4">
    <name type="scientific">Cronobacter universalis NCTC 9529</name>
    <dbReference type="NCBI Taxonomy" id="1074000"/>
    <lineage>
        <taxon>Bacteria</taxon>
        <taxon>Pseudomonadati</taxon>
        <taxon>Pseudomonadota</taxon>
        <taxon>Gammaproteobacteria</taxon>
        <taxon>Enterobacterales</taxon>
        <taxon>Enterobacteriaceae</taxon>
        <taxon>Cronobacter</taxon>
    </lineage>
</organism>
<reference evidence="3 5" key="4">
    <citation type="submission" date="2018-06" db="EMBL/GenBank/DDBJ databases">
        <authorList>
            <consortium name="Pathogen Informatics"/>
            <person name="Doyle S."/>
        </authorList>
    </citation>
    <scope>NUCLEOTIDE SEQUENCE [LARGE SCALE GENOMIC DNA]</scope>
    <source>
        <strain evidence="5">NCTC 9529</strain>
        <strain evidence="3">NCTC9529</strain>
    </source>
</reference>
<dbReference type="KEGG" id="cui:AFK65_09335"/>
<evidence type="ECO:0000313" key="4">
    <source>
        <dbReference type="Proteomes" id="UP000061974"/>
    </source>
</evidence>
<evidence type="ECO:0000313" key="3">
    <source>
        <dbReference type="EMBL" id="STD07067.1"/>
    </source>
</evidence>
<evidence type="ECO:0000256" key="1">
    <source>
        <dbReference type="SAM" id="Coils"/>
    </source>
</evidence>
<evidence type="ECO:0000313" key="5">
    <source>
        <dbReference type="Proteomes" id="UP000254849"/>
    </source>
</evidence>
<keyword evidence="1" id="KW-0175">Coiled coil</keyword>
<dbReference type="Proteomes" id="UP000254849">
    <property type="component" value="Unassembled WGS sequence"/>
</dbReference>
<dbReference type="Proteomes" id="UP000061974">
    <property type="component" value="Chromosome"/>
</dbReference>
<dbReference type="EMBL" id="UFYH01000001">
    <property type="protein sequence ID" value="STD07067.1"/>
    <property type="molecule type" value="Genomic_DNA"/>
</dbReference>
<dbReference type="EMBL" id="CP012257">
    <property type="protein sequence ID" value="ALB54856.1"/>
    <property type="molecule type" value="Genomic_DNA"/>
</dbReference>
<sequence>MSKLYEVASDYARLMDADIDPEAMADTLEGIEGELADKIEQLLAICKNESTYAERLRDEAKNLTERAVSIENKVASIRAYIATSLETAGKKSIRAGIHQVTVRAPCRSVEITDSALLPPEYVEYDTVIKPDKMAIKHLLEGGKDVPGATLKTGKPSLLIR</sequence>
<dbReference type="RefSeq" id="WP_007706450.1">
    <property type="nucleotide sequence ID" value="NZ_AJKW01000009.1"/>
</dbReference>
<evidence type="ECO:0000313" key="2">
    <source>
        <dbReference type="EMBL" id="ALB54856.1"/>
    </source>
</evidence>
<gene>
    <name evidence="2" type="ORF">AFK65_09335</name>
    <name evidence="3" type="ORF">NCTC9529_01913</name>
</gene>
<proteinExistence type="predicted"/>
<keyword evidence="5" id="KW-1185">Reference proteome</keyword>
<accession>A0AAC8VQ27</accession>